<evidence type="ECO:0000256" key="1">
    <source>
        <dbReference type="ARBA" id="ARBA00038322"/>
    </source>
</evidence>
<organism evidence="3 4">
    <name type="scientific">Effusibacillus consociatus</name>
    <dbReference type="NCBI Taxonomy" id="1117041"/>
    <lineage>
        <taxon>Bacteria</taxon>
        <taxon>Bacillati</taxon>
        <taxon>Bacillota</taxon>
        <taxon>Bacilli</taxon>
        <taxon>Bacillales</taxon>
        <taxon>Alicyclobacillaceae</taxon>
        <taxon>Effusibacillus</taxon>
    </lineage>
</organism>
<comment type="similarity">
    <text evidence="1">Belongs to the carotenoid/retinoid oxidoreductase family. CrtN subfamily.</text>
</comment>
<dbReference type="Proteomes" id="UP001596002">
    <property type="component" value="Unassembled WGS sequence"/>
</dbReference>
<evidence type="ECO:0000313" key="3">
    <source>
        <dbReference type="EMBL" id="MFC4767792.1"/>
    </source>
</evidence>
<dbReference type="RefSeq" id="WP_380025716.1">
    <property type="nucleotide sequence ID" value="NZ_JBHSHC010000088.1"/>
</dbReference>
<keyword evidence="4" id="KW-1185">Reference proteome</keyword>
<dbReference type="SUPFAM" id="SSF51905">
    <property type="entry name" value="FAD/NAD(P)-binding domain"/>
    <property type="match status" value="1"/>
</dbReference>
<dbReference type="InterPro" id="IPR002937">
    <property type="entry name" value="Amino_oxidase"/>
</dbReference>
<dbReference type="Gene3D" id="3.90.660.50">
    <property type="match status" value="1"/>
</dbReference>
<name>A0ABV9Q3F1_9BACL</name>
<accession>A0ABV9Q3F1</accession>
<dbReference type="InterPro" id="IPR036188">
    <property type="entry name" value="FAD/NAD-bd_sf"/>
</dbReference>
<evidence type="ECO:0000259" key="2">
    <source>
        <dbReference type="Pfam" id="PF01593"/>
    </source>
</evidence>
<dbReference type="PANTHER" id="PTHR43734">
    <property type="entry name" value="PHYTOENE DESATURASE"/>
    <property type="match status" value="1"/>
</dbReference>
<sequence>MNRNRAVVIGGGLAGLSAAARLAKKGLDVTLLEKAPKLGGRAITIPLKGFAFNFGAHAIYSRDSSYIRKLEKELDLQIGWVDFDPAKARYDLGDELTEMPATLEGLFKTKVLSGSGKALFAIEVIKTICRLERGEEGVTIGEWLERSGKHEDVKDLMLTLASSNFFTKEPERIPSTVFFSYYQRLFQTSKAVSYIAGGWQSLVSELERVILESGSGIITKAKIERVVFDGNRVTGVETSDGVIEGDQFVFAIPPKELAKIFAGTPLEQPIAPYLLFRPNTILVYDIGLKKRIETPYTYIYDKKSRVFLTDISAYTDCTPPGGQLIQAVAYLRSEEAGNREYAAELKAAIEHLFDKHLPGWRDELAAQRYTERAAAQEIKMEDDQRLLPVKFHVTPNAYFAGDWVEGVGMLSELSFSSAYEAGSRILESIKRKQKEWMSERDAHIG</sequence>
<gene>
    <name evidence="3" type="ORF">ACFO8Q_10520</name>
</gene>
<dbReference type="EMBL" id="JBHSHC010000088">
    <property type="protein sequence ID" value="MFC4767792.1"/>
    <property type="molecule type" value="Genomic_DNA"/>
</dbReference>
<dbReference type="PANTHER" id="PTHR43734:SF1">
    <property type="entry name" value="PHYTOENE DESATURASE"/>
    <property type="match status" value="1"/>
</dbReference>
<reference evidence="4" key="1">
    <citation type="journal article" date="2019" name="Int. J. Syst. Evol. Microbiol.">
        <title>The Global Catalogue of Microorganisms (GCM) 10K type strain sequencing project: providing services to taxonomists for standard genome sequencing and annotation.</title>
        <authorList>
            <consortium name="The Broad Institute Genomics Platform"/>
            <consortium name="The Broad Institute Genome Sequencing Center for Infectious Disease"/>
            <person name="Wu L."/>
            <person name="Ma J."/>
        </authorList>
    </citation>
    <scope>NUCLEOTIDE SEQUENCE [LARGE SCALE GENOMIC DNA]</scope>
    <source>
        <strain evidence="4">WYCCWR 12678</strain>
    </source>
</reference>
<dbReference type="PRINTS" id="PR00419">
    <property type="entry name" value="ADXRDTASE"/>
</dbReference>
<comment type="caution">
    <text evidence="3">The sequence shown here is derived from an EMBL/GenBank/DDBJ whole genome shotgun (WGS) entry which is preliminary data.</text>
</comment>
<protein>
    <submittedName>
        <fullName evidence="3">Phytoene desaturase family protein</fullName>
    </submittedName>
</protein>
<feature type="domain" description="Amine oxidase" evidence="2">
    <location>
        <begin position="13"/>
        <end position="266"/>
    </location>
</feature>
<dbReference type="Pfam" id="PF01593">
    <property type="entry name" value="Amino_oxidase"/>
    <property type="match status" value="1"/>
</dbReference>
<dbReference type="Gene3D" id="3.50.50.60">
    <property type="entry name" value="FAD/NAD(P)-binding domain"/>
    <property type="match status" value="1"/>
</dbReference>
<proteinExistence type="inferred from homology"/>
<evidence type="ECO:0000313" key="4">
    <source>
        <dbReference type="Proteomes" id="UP001596002"/>
    </source>
</evidence>